<dbReference type="KEGG" id="shx:MS3_00008874"/>
<dbReference type="Gene3D" id="1.10.10.790">
    <property type="entry name" value="Surp module"/>
    <property type="match status" value="1"/>
</dbReference>
<keyword evidence="1 2" id="KW-0694">RNA-binding</keyword>
<feature type="domain" description="CID" evidence="6">
    <location>
        <begin position="548"/>
        <end position="729"/>
    </location>
</feature>
<feature type="region of interest" description="Disordered" evidence="3">
    <location>
        <begin position="68"/>
        <end position="136"/>
    </location>
</feature>
<feature type="region of interest" description="Disordered" evidence="3">
    <location>
        <begin position="1035"/>
        <end position="1242"/>
    </location>
</feature>
<dbReference type="GO" id="GO:0006396">
    <property type="term" value="P:RNA processing"/>
    <property type="evidence" value="ECO:0007669"/>
    <property type="project" value="InterPro"/>
</dbReference>
<dbReference type="AlphaFoldDB" id="A0A922LVZ7"/>
<dbReference type="InterPro" id="IPR012677">
    <property type="entry name" value="Nucleotide-bd_a/b_plait_sf"/>
</dbReference>
<dbReference type="InterPro" id="IPR035967">
    <property type="entry name" value="SWAP/Surp_sf"/>
</dbReference>
<feature type="compositionally biased region" description="Polar residues" evidence="3">
    <location>
        <begin position="1232"/>
        <end position="1242"/>
    </location>
</feature>
<feature type="compositionally biased region" description="Polar residues" evidence="3">
    <location>
        <begin position="863"/>
        <end position="883"/>
    </location>
</feature>
<comment type="caution">
    <text evidence="7">The sequence shown here is derived from an EMBL/GenBank/DDBJ whole genome shotgun (WGS) entry which is preliminary data.</text>
</comment>
<evidence type="ECO:0000313" key="7">
    <source>
        <dbReference type="EMBL" id="KAH9594855.1"/>
    </source>
</evidence>
<dbReference type="GeneID" id="24596775"/>
<dbReference type="CDD" id="cd12223">
    <property type="entry name" value="RRM_SR140"/>
    <property type="match status" value="1"/>
</dbReference>
<dbReference type="InterPro" id="IPR006569">
    <property type="entry name" value="CID_dom"/>
</dbReference>
<dbReference type="GO" id="GO:0003723">
    <property type="term" value="F:RNA binding"/>
    <property type="evidence" value="ECO:0007669"/>
    <property type="project" value="UniProtKB-UniRule"/>
</dbReference>
<dbReference type="Proteomes" id="UP000471633">
    <property type="component" value="Unassembled WGS sequence"/>
</dbReference>
<sequence>FTCDIHGAICERMKSNEKSGGHSYSLVKSSRSSSKRNDFDQKKRKEEEHTQQVFEEFVATFEEPSKSRAWVKGGVVNPSSGSSEDTKGTGRIYRPVSKLDSKLNKTEEQNKADFKKSTEKPPALGKRKGQEQKKSKLEQFKEELKLIQQQREQRHALRQGRNQLSTQSDLDLSDVGMRNREYRRGSSNNQGGDSGMGFHNTVSTPPSFYSKRSQNDRHDVDYPYDYDGDRTTTNLFLGNLNPKMTEQQLCEAFGRYGPLASVKIMWPRTEEERSRGRNCGFVAFMNRKDGERALDNIRGKELMGFEMKLGWGKSVPIPLYPVYIPPALLELVKPPPPSGLPFNAQPREWLKSFRLAIKERAKLITDGADGDSAPPPPAPDRKPYDINKMSSEELTEVLREAVVKVVMPSDRSILALIHRMIEFVVLEGPQFEAAVMHREANNPMFKFLFDYQSSDHVYYRWKLWSVLHGESVTKWRTEEFRMFEGGPLWRPPPVNLFSGGMPEDLVEEDDYPYAPGYVPPPSGRRRESEDLQEEIRLEAAAASRRCGLTEAQRGRFTQMLEDLEPCRIKIGEVMVWCLEHADSASDIALCIVDSVAPNSNFISNYLDKETNSADENPISDLKSDQDSTEHEKSQSISINKLVARLFLASDILYNSSAKVPNASFFRKCFETCLPDMFKNLNLHYKNVEGKLKAEQLKQKVMLCFRAWEDWAVYPNEFLIKLQNIFLGLVSEAVDYEADLSGIPLNLIEDEQNQDLSKKIGFLNPDVEVLESQPLVQYDGDPLDVDGSPLDNEDDRSPSPVRPKNSQLSATTTEDEVKPSGDTSNRLFVPSKWETVEATEPEALTVASIWESTSVLDTKKDQTISKSSDNMQNTPSHLQNQPNGLNKGAFLPSEVVNGIPLDTSRWSNNASTNKVDDDVDGEPLPILGGLVAYDDEDAASPGASESSLSPVPVSQIPCPTPVTSATSHVSSTPSSTSTTTPVSEERRAILREVELKVLKYQDELEASRKGDKTITDEAINKQIQRYRERLLESLVENEHSVHKKGHKSVHRNKSKPSKSVKEKSGLTPHQSKYQSRGRDMSSSPTRRNSRDRSPPRSFRDRDRPRRRHASPSGSLGPGDWSTYNSPSMRMDSRNSSERRRTSASAWEPDSTEDEINYSTHLEDVEEGEATEDDDAAAFTSNQSHSITPKKKHVPHKSNRKRHRSRSPDPVAAHNRHSHRSRTPSPSRKKVHSSDSASRSLKRK</sequence>
<feature type="compositionally biased region" description="Basic and acidic residues" evidence="3">
    <location>
        <begin position="1087"/>
        <end position="1102"/>
    </location>
</feature>
<feature type="compositionally biased region" description="Low complexity" evidence="3">
    <location>
        <begin position="960"/>
        <end position="981"/>
    </location>
</feature>
<dbReference type="InterPro" id="IPR035979">
    <property type="entry name" value="RBD_domain_sf"/>
</dbReference>
<dbReference type="InterPro" id="IPR000061">
    <property type="entry name" value="Surp"/>
</dbReference>
<feature type="domain" description="SURP motif" evidence="5">
    <location>
        <begin position="416"/>
        <end position="459"/>
    </location>
</feature>
<feature type="region of interest" description="Disordered" evidence="3">
    <location>
        <begin position="959"/>
        <end position="985"/>
    </location>
</feature>
<accession>A0A922LVZ7</accession>
<dbReference type="PROSITE" id="PS50102">
    <property type="entry name" value="RRM"/>
    <property type="match status" value="1"/>
</dbReference>
<evidence type="ECO:0000259" key="4">
    <source>
        <dbReference type="PROSITE" id="PS50102"/>
    </source>
</evidence>
<gene>
    <name evidence="7" type="primary">U2SURP</name>
    <name evidence="7" type="ORF">MS3_00008874</name>
</gene>
<organism evidence="7 8">
    <name type="scientific">Schistosoma haematobium</name>
    <name type="common">Blood fluke</name>
    <dbReference type="NCBI Taxonomy" id="6185"/>
    <lineage>
        <taxon>Eukaryota</taxon>
        <taxon>Metazoa</taxon>
        <taxon>Spiralia</taxon>
        <taxon>Lophotrochozoa</taxon>
        <taxon>Platyhelminthes</taxon>
        <taxon>Trematoda</taxon>
        <taxon>Digenea</taxon>
        <taxon>Strigeidida</taxon>
        <taxon>Schistosomatoidea</taxon>
        <taxon>Schistosomatidae</taxon>
        <taxon>Schistosoma</taxon>
    </lineage>
</organism>
<dbReference type="GO" id="GO:0005634">
    <property type="term" value="C:nucleus"/>
    <property type="evidence" value="ECO:0007669"/>
    <property type="project" value="TreeGrafter"/>
</dbReference>
<evidence type="ECO:0000256" key="2">
    <source>
        <dbReference type="PROSITE-ProRule" id="PRU00176"/>
    </source>
</evidence>
<proteinExistence type="predicted"/>
<feature type="non-terminal residue" evidence="7">
    <location>
        <position position="1242"/>
    </location>
</feature>
<feature type="compositionally biased region" description="Basic residues" evidence="3">
    <location>
        <begin position="1212"/>
        <end position="1229"/>
    </location>
</feature>
<evidence type="ECO:0000259" key="5">
    <source>
        <dbReference type="PROSITE" id="PS50128"/>
    </source>
</evidence>
<dbReference type="InterPro" id="IPR013170">
    <property type="entry name" value="mRNA_splic_Cwf21_dom"/>
</dbReference>
<feature type="compositionally biased region" description="Basic and acidic residues" evidence="3">
    <location>
        <begin position="97"/>
        <end position="119"/>
    </location>
</feature>
<dbReference type="SUPFAM" id="SSF109905">
    <property type="entry name" value="Surp module (SWAP domain)"/>
    <property type="match status" value="1"/>
</dbReference>
<dbReference type="CDD" id="cd21370">
    <property type="entry name" value="cwf21_SR140"/>
    <property type="match status" value="1"/>
</dbReference>
<dbReference type="SMART" id="SM00360">
    <property type="entry name" value="RRM"/>
    <property type="match status" value="1"/>
</dbReference>
<evidence type="ECO:0000313" key="8">
    <source>
        <dbReference type="Proteomes" id="UP000471633"/>
    </source>
</evidence>
<feature type="region of interest" description="Disordered" evidence="3">
    <location>
        <begin position="772"/>
        <end position="828"/>
    </location>
</feature>
<keyword evidence="8" id="KW-1185">Reference proteome</keyword>
<feature type="compositionally biased region" description="Polar residues" evidence="3">
    <location>
        <begin position="160"/>
        <end position="170"/>
    </location>
</feature>
<dbReference type="Gene3D" id="6.10.140.420">
    <property type="match status" value="1"/>
</dbReference>
<dbReference type="Pfam" id="PF01805">
    <property type="entry name" value="Surp"/>
    <property type="match status" value="1"/>
</dbReference>
<reference evidence="7" key="3">
    <citation type="submission" date="2021-06" db="EMBL/GenBank/DDBJ databases">
        <title>Chromosome-level genome assembly for S. haematobium.</title>
        <authorList>
            <person name="Stroehlein A.J."/>
        </authorList>
    </citation>
    <scope>NUCLEOTIDE SEQUENCE</scope>
</reference>
<dbReference type="SMART" id="SM00582">
    <property type="entry name" value="RPR"/>
    <property type="match status" value="1"/>
</dbReference>
<dbReference type="RefSeq" id="XP_051073893.1">
    <property type="nucleotide sequence ID" value="XM_051217216.1"/>
</dbReference>
<feature type="compositionally biased region" description="Basic and acidic residues" evidence="3">
    <location>
        <begin position="621"/>
        <end position="632"/>
    </location>
</feature>
<feature type="domain" description="RRM" evidence="4">
    <location>
        <begin position="233"/>
        <end position="314"/>
    </location>
</feature>
<feature type="region of interest" description="Disordered" evidence="3">
    <location>
        <begin position="863"/>
        <end position="884"/>
    </location>
</feature>
<dbReference type="Pfam" id="PF08312">
    <property type="entry name" value="cwf21"/>
    <property type="match status" value="1"/>
</dbReference>
<dbReference type="SUPFAM" id="SSF54928">
    <property type="entry name" value="RNA-binding domain, RBD"/>
    <property type="match status" value="1"/>
</dbReference>
<feature type="compositionally biased region" description="Basic and acidic residues" evidence="3">
    <location>
        <begin position="1129"/>
        <end position="1139"/>
    </location>
</feature>
<feature type="compositionally biased region" description="Basic residues" evidence="3">
    <location>
        <begin position="1186"/>
        <end position="1203"/>
    </location>
</feature>
<evidence type="ECO:0000259" key="6">
    <source>
        <dbReference type="PROSITE" id="PS51391"/>
    </source>
</evidence>
<protein>
    <submittedName>
        <fullName evidence="7">U2 snRNP-associated SURP domain-containing protein</fullName>
    </submittedName>
</protein>
<dbReference type="Pfam" id="PF04818">
    <property type="entry name" value="CID"/>
    <property type="match status" value="1"/>
</dbReference>
<feature type="compositionally biased region" description="Acidic residues" evidence="3">
    <location>
        <begin position="1162"/>
        <end position="1174"/>
    </location>
</feature>
<dbReference type="InterPro" id="IPR047488">
    <property type="entry name" value="SR140_cwf21"/>
</dbReference>
<feature type="compositionally biased region" description="Basic and acidic residues" evidence="3">
    <location>
        <begin position="35"/>
        <end position="50"/>
    </location>
</feature>
<dbReference type="PANTHER" id="PTHR23140:SF0">
    <property type="entry name" value="U2 SNRNP-ASSOCIATED SURP MOTIF-CONTAINING PROTEIN"/>
    <property type="match status" value="1"/>
</dbReference>
<dbReference type="SMART" id="SM01115">
    <property type="entry name" value="cwf21"/>
    <property type="match status" value="1"/>
</dbReference>
<dbReference type="InterPro" id="IPR051485">
    <property type="entry name" value="SR-CTD_assoc_factor"/>
</dbReference>
<dbReference type="PANTHER" id="PTHR23140">
    <property type="entry name" value="RNA PROCESSING PROTEIN LD23810P"/>
    <property type="match status" value="1"/>
</dbReference>
<dbReference type="PROSITE" id="PS50128">
    <property type="entry name" value="SURP"/>
    <property type="match status" value="1"/>
</dbReference>
<reference evidence="7" key="4">
    <citation type="journal article" date="2022" name="PLoS Pathog.">
        <title>Chromosome-level genome of Schistosoma haematobium underpins genome-wide explorations of molecular variation.</title>
        <authorList>
            <person name="Stroehlein A.J."/>
            <person name="Korhonen P.K."/>
            <person name="Lee V.V."/>
            <person name="Ralph S.A."/>
            <person name="Mentink-Kane M."/>
            <person name="You H."/>
            <person name="McManus D.P."/>
            <person name="Tchuente L.T."/>
            <person name="Stothard J.R."/>
            <person name="Kaur P."/>
            <person name="Dudchenko O."/>
            <person name="Aiden E.L."/>
            <person name="Yang B."/>
            <person name="Yang H."/>
            <person name="Emery A.M."/>
            <person name="Webster B.L."/>
            <person name="Brindley P.J."/>
            <person name="Rollinson D."/>
            <person name="Chang B.C.H."/>
            <person name="Gasser R.B."/>
            <person name="Young N.D."/>
        </authorList>
    </citation>
    <scope>NUCLEOTIDE SEQUENCE</scope>
</reference>
<feature type="region of interest" description="Disordered" evidence="3">
    <location>
        <begin position="14"/>
        <end position="51"/>
    </location>
</feature>
<dbReference type="InterPro" id="IPR008942">
    <property type="entry name" value="ENTH_VHS"/>
</dbReference>
<dbReference type="SMART" id="SM00648">
    <property type="entry name" value="SWAP"/>
    <property type="match status" value="1"/>
</dbReference>
<dbReference type="InterPro" id="IPR000504">
    <property type="entry name" value="RRM_dom"/>
</dbReference>
<dbReference type="Pfam" id="PF00076">
    <property type="entry name" value="RRM_1"/>
    <property type="match status" value="1"/>
</dbReference>
<dbReference type="PROSITE" id="PS51391">
    <property type="entry name" value="CID"/>
    <property type="match status" value="1"/>
</dbReference>
<dbReference type="InterPro" id="IPR035009">
    <property type="entry name" value="SR140_RRM"/>
</dbReference>
<dbReference type="CTD" id="23350"/>
<evidence type="ECO:0000256" key="3">
    <source>
        <dbReference type="SAM" id="MobiDB-lite"/>
    </source>
</evidence>
<feature type="region of interest" description="Disordered" evidence="3">
    <location>
        <begin position="151"/>
        <end position="216"/>
    </location>
</feature>
<reference evidence="7" key="1">
    <citation type="journal article" date="2012" name="Nat. Genet.">
        <title>Whole-genome sequence of Schistosoma haematobium.</title>
        <authorList>
            <person name="Young N.D."/>
            <person name="Jex A.R."/>
            <person name="Li B."/>
            <person name="Liu S."/>
            <person name="Yang L."/>
            <person name="Xiong Z."/>
            <person name="Li Y."/>
            <person name="Cantacessi C."/>
            <person name="Hall R.S."/>
            <person name="Xu X."/>
            <person name="Chen F."/>
            <person name="Wu X."/>
            <person name="Zerlotini A."/>
            <person name="Oliveira G."/>
            <person name="Hofmann A."/>
            <person name="Zhang G."/>
            <person name="Fang X."/>
            <person name="Kang Y."/>
            <person name="Campbell B.E."/>
            <person name="Loukas A."/>
            <person name="Ranganathan S."/>
            <person name="Rollinson D."/>
            <person name="Rinaldi G."/>
            <person name="Brindley P.J."/>
            <person name="Yang H."/>
            <person name="Wang J."/>
            <person name="Wang J."/>
            <person name="Gasser R.B."/>
        </authorList>
    </citation>
    <scope>NUCLEOTIDE SEQUENCE</scope>
</reference>
<reference evidence="7" key="2">
    <citation type="journal article" date="2019" name="Gigascience">
        <title>High-quality Schistosoma haematobium genome achieved by single-molecule and long-range sequencing.</title>
        <authorList>
            <person name="Stroehlein A.J."/>
            <person name="Korhonen P.K."/>
            <person name="Chong T.M."/>
            <person name="Lim Y.L."/>
            <person name="Chan K.G."/>
            <person name="Webster B."/>
            <person name="Rollinson D."/>
            <person name="Brindley P.J."/>
            <person name="Gasser R.B."/>
            <person name="Young N.D."/>
        </authorList>
    </citation>
    <scope>NUCLEOTIDE SEQUENCE</scope>
</reference>
<name>A0A922LVZ7_SCHHA</name>
<evidence type="ECO:0000256" key="1">
    <source>
        <dbReference type="ARBA" id="ARBA00022884"/>
    </source>
</evidence>
<dbReference type="EMBL" id="AMPZ03000001">
    <property type="protein sequence ID" value="KAH9594855.1"/>
    <property type="molecule type" value="Genomic_DNA"/>
</dbReference>
<dbReference type="Gene3D" id="3.30.70.330">
    <property type="match status" value="1"/>
</dbReference>
<feature type="compositionally biased region" description="Polar residues" evidence="3">
    <location>
        <begin position="200"/>
        <end position="212"/>
    </location>
</feature>
<feature type="compositionally biased region" description="Basic residues" evidence="3">
    <location>
        <begin position="1040"/>
        <end position="1057"/>
    </location>
</feature>
<dbReference type="Gene3D" id="1.25.40.90">
    <property type="match status" value="1"/>
</dbReference>
<feature type="region of interest" description="Disordered" evidence="3">
    <location>
        <begin position="613"/>
        <end position="632"/>
    </location>
</feature>